<feature type="transmembrane region" description="Helical" evidence="1">
    <location>
        <begin position="89"/>
        <end position="108"/>
    </location>
</feature>
<dbReference type="Proteomes" id="UP000257039">
    <property type="component" value="Unassembled WGS sequence"/>
</dbReference>
<organism evidence="2 3">
    <name type="scientific">Zooshikella ganghwensis</name>
    <dbReference type="NCBI Taxonomy" id="202772"/>
    <lineage>
        <taxon>Bacteria</taxon>
        <taxon>Pseudomonadati</taxon>
        <taxon>Pseudomonadota</taxon>
        <taxon>Gammaproteobacteria</taxon>
        <taxon>Oceanospirillales</taxon>
        <taxon>Zooshikellaceae</taxon>
        <taxon>Zooshikella</taxon>
    </lineage>
</organism>
<evidence type="ECO:0000256" key="1">
    <source>
        <dbReference type="SAM" id="Phobius"/>
    </source>
</evidence>
<comment type="caution">
    <text evidence="2">The sequence shown here is derived from an EMBL/GenBank/DDBJ whole genome shotgun (WGS) entry which is preliminary data.</text>
</comment>
<dbReference type="AlphaFoldDB" id="A0A4P9VNF7"/>
<evidence type="ECO:0000313" key="3">
    <source>
        <dbReference type="Proteomes" id="UP000257039"/>
    </source>
</evidence>
<feature type="transmembrane region" description="Helical" evidence="1">
    <location>
        <begin position="58"/>
        <end position="77"/>
    </location>
</feature>
<keyword evidence="1" id="KW-0812">Transmembrane</keyword>
<dbReference type="EMBL" id="NDXW01000001">
    <property type="protein sequence ID" value="RDH44985.1"/>
    <property type="molecule type" value="Genomic_DNA"/>
</dbReference>
<feature type="transmembrane region" description="Helical" evidence="1">
    <location>
        <begin position="28"/>
        <end position="46"/>
    </location>
</feature>
<proteinExistence type="predicted"/>
<keyword evidence="1" id="KW-1133">Transmembrane helix</keyword>
<accession>A0A4P9VNF7</accession>
<reference evidence="2 3" key="1">
    <citation type="submission" date="2017-04" db="EMBL/GenBank/DDBJ databases">
        <title>Draft genome sequence of Zooshikella ganghwensis VG4 isolated from Red Sea sediments.</title>
        <authorList>
            <person name="Rehman Z."/>
            <person name="Alam I."/>
            <person name="Kamau A."/>
            <person name="Bajic V."/>
            <person name="Leiknes T."/>
        </authorList>
    </citation>
    <scope>NUCLEOTIDE SEQUENCE [LARGE SCALE GENOMIC DNA]</scope>
    <source>
        <strain evidence="2 3">VG4</strain>
    </source>
</reference>
<evidence type="ECO:0000313" key="2">
    <source>
        <dbReference type="EMBL" id="RDH44985.1"/>
    </source>
</evidence>
<keyword evidence="1" id="KW-0472">Membrane</keyword>
<sequence>MNSLAFNITFHTTFLVICILLLPTVDDYIFYFILQIVGSFIFFKASKKNDFYSVIKNVNGKWFVFSFLIMVVFFSLVSKGCLVSEIVLFSFSCNFIIFGNYSFVIRYVKKD</sequence>
<keyword evidence="3" id="KW-1185">Reference proteome</keyword>
<feature type="transmembrane region" description="Helical" evidence="1">
    <location>
        <begin position="5"/>
        <end position="22"/>
    </location>
</feature>
<gene>
    <name evidence="2" type="ORF">B9G39_16935</name>
</gene>
<name>A0A4P9VNF7_9GAMM</name>
<protein>
    <submittedName>
        <fullName evidence="2">Uncharacterized protein</fullName>
    </submittedName>
</protein>